<dbReference type="EC" id="5.2.1.8" evidence="2 6"/>
<dbReference type="GO" id="GO:0016020">
    <property type="term" value="C:membrane"/>
    <property type="evidence" value="ECO:0007669"/>
    <property type="project" value="EnsemblFungi"/>
</dbReference>
<evidence type="ECO:0000256" key="3">
    <source>
        <dbReference type="ARBA" id="ARBA00023110"/>
    </source>
</evidence>
<dbReference type="GeneID" id="5547467"/>
<dbReference type="FunFam" id="3.10.50.40:FF:000006">
    <property type="entry name" value="Peptidyl-prolyl cis-trans isomerase"/>
    <property type="match status" value="1"/>
</dbReference>
<dbReference type="RefSeq" id="XP_001646995.1">
    <property type="nucleotide sequence ID" value="XM_001646945.1"/>
</dbReference>
<dbReference type="AlphaFoldDB" id="A7TFB2"/>
<keyword evidence="7" id="KW-0732">Signal</keyword>
<keyword evidence="10" id="KW-1185">Reference proteome</keyword>
<dbReference type="PANTHER" id="PTHR45779:SF7">
    <property type="entry name" value="PEPTIDYLPROLYL ISOMERASE"/>
    <property type="match status" value="1"/>
</dbReference>
<dbReference type="SUPFAM" id="SSF54534">
    <property type="entry name" value="FKBP-like"/>
    <property type="match status" value="1"/>
</dbReference>
<evidence type="ECO:0000256" key="5">
    <source>
        <dbReference type="ARBA" id="ARBA00024206"/>
    </source>
</evidence>
<dbReference type="Pfam" id="PF00254">
    <property type="entry name" value="FKBP_C"/>
    <property type="match status" value="1"/>
</dbReference>
<evidence type="ECO:0000256" key="4">
    <source>
        <dbReference type="ARBA" id="ARBA00023235"/>
    </source>
</evidence>
<evidence type="ECO:0000256" key="7">
    <source>
        <dbReference type="SAM" id="SignalP"/>
    </source>
</evidence>
<gene>
    <name evidence="9" type="ORF">Kpol_2000p105</name>
</gene>
<dbReference type="PANTHER" id="PTHR45779">
    <property type="entry name" value="PEPTIDYLPROLYL ISOMERASE"/>
    <property type="match status" value="1"/>
</dbReference>
<keyword evidence="4 6" id="KW-0413">Isomerase</keyword>
<dbReference type="PROSITE" id="PS50059">
    <property type="entry name" value="FKBP_PPIASE"/>
    <property type="match status" value="1"/>
</dbReference>
<dbReference type="InterPro" id="IPR046357">
    <property type="entry name" value="PPIase_dom_sf"/>
</dbReference>
<reference evidence="9 10" key="1">
    <citation type="journal article" date="2007" name="Proc. Natl. Acad. Sci. U.S.A.">
        <title>Independent sorting-out of thousands of duplicated gene pairs in two yeast species descended from a whole-genome duplication.</title>
        <authorList>
            <person name="Scannell D.R."/>
            <person name="Frank A.C."/>
            <person name="Conant G.C."/>
            <person name="Byrne K.P."/>
            <person name="Woolfit M."/>
            <person name="Wolfe K.H."/>
        </authorList>
    </citation>
    <scope>NUCLEOTIDE SEQUENCE [LARGE SCALE GENOMIC DNA]</scope>
    <source>
        <strain evidence="10">ATCC 22028 / DSM 70294 / BCRC 21397 / CBS 2163 / NBRC 10782 / NRRL Y-8283 / UCD 57-17</strain>
    </source>
</reference>
<dbReference type="GO" id="GO:0005783">
    <property type="term" value="C:endoplasmic reticulum"/>
    <property type="evidence" value="ECO:0007669"/>
    <property type="project" value="TreeGrafter"/>
</dbReference>
<evidence type="ECO:0000313" key="10">
    <source>
        <dbReference type="Proteomes" id="UP000000267"/>
    </source>
</evidence>
<dbReference type="Proteomes" id="UP000000267">
    <property type="component" value="Unassembled WGS sequence"/>
</dbReference>
<evidence type="ECO:0000259" key="8">
    <source>
        <dbReference type="PROSITE" id="PS50059"/>
    </source>
</evidence>
<dbReference type="KEGG" id="vpo:Kpol_2000p105"/>
<dbReference type="InterPro" id="IPR001179">
    <property type="entry name" value="PPIase_FKBP_dom"/>
</dbReference>
<dbReference type="STRING" id="436907.A7TFB2"/>
<feature type="signal peptide" evidence="7">
    <location>
        <begin position="1"/>
        <end position="19"/>
    </location>
</feature>
<evidence type="ECO:0000256" key="2">
    <source>
        <dbReference type="ARBA" id="ARBA00013194"/>
    </source>
</evidence>
<comment type="catalytic activity">
    <reaction evidence="1 6">
        <text>[protein]-peptidylproline (omega=180) = [protein]-peptidylproline (omega=0)</text>
        <dbReference type="Rhea" id="RHEA:16237"/>
        <dbReference type="Rhea" id="RHEA-COMP:10747"/>
        <dbReference type="Rhea" id="RHEA-COMP:10748"/>
        <dbReference type="ChEBI" id="CHEBI:83833"/>
        <dbReference type="ChEBI" id="CHEBI:83834"/>
        <dbReference type="EC" id="5.2.1.8"/>
    </reaction>
</comment>
<dbReference type="eggNOG" id="KOG0549">
    <property type="taxonomic scope" value="Eukaryota"/>
</dbReference>
<dbReference type="GO" id="GO:0005528">
    <property type="term" value="F:FK506 binding"/>
    <property type="evidence" value="ECO:0007669"/>
    <property type="project" value="EnsemblFungi"/>
</dbReference>
<proteinExistence type="inferred from homology"/>
<dbReference type="OMA" id="VHMHYTG"/>
<dbReference type="InterPro" id="IPR044609">
    <property type="entry name" value="FKBP2/11"/>
</dbReference>
<evidence type="ECO:0000256" key="1">
    <source>
        <dbReference type="ARBA" id="ARBA00000971"/>
    </source>
</evidence>
<sequence>MKVQCFVIFLAALINSVLAAGYEPLEHLELGITKKVPSEQCEMQAMPGDTVSVHYSGMVRETSKEFDNSYNRGQPISFKLGIGQVIAGWDQGLIGMCIGEGRKIQIPSSMGYGARGVPGVIPENADLLFDVELVNIERN</sequence>
<dbReference type="FunCoup" id="A7TFB2">
    <property type="interactions" value="594"/>
</dbReference>
<protein>
    <recommendedName>
        <fullName evidence="2 6">peptidylprolyl isomerase</fullName>
        <ecNumber evidence="2 6">5.2.1.8</ecNumber>
    </recommendedName>
</protein>
<evidence type="ECO:0000256" key="6">
    <source>
        <dbReference type="PROSITE-ProRule" id="PRU00277"/>
    </source>
</evidence>
<keyword evidence="3 6" id="KW-0697">Rotamase</keyword>
<feature type="domain" description="PPIase FKBP-type" evidence="8">
    <location>
        <begin position="48"/>
        <end position="137"/>
    </location>
</feature>
<organism evidence="10">
    <name type="scientific">Vanderwaltozyma polyspora (strain ATCC 22028 / DSM 70294 / BCRC 21397 / CBS 2163 / NBRC 10782 / NRRL Y-8283 / UCD 57-17)</name>
    <name type="common">Kluyveromyces polysporus</name>
    <dbReference type="NCBI Taxonomy" id="436907"/>
    <lineage>
        <taxon>Eukaryota</taxon>
        <taxon>Fungi</taxon>
        <taxon>Dikarya</taxon>
        <taxon>Ascomycota</taxon>
        <taxon>Saccharomycotina</taxon>
        <taxon>Saccharomycetes</taxon>
        <taxon>Saccharomycetales</taxon>
        <taxon>Saccharomycetaceae</taxon>
        <taxon>Vanderwaltozyma</taxon>
    </lineage>
</organism>
<name>A7TFB2_VANPO</name>
<dbReference type="PhylomeDB" id="A7TFB2"/>
<dbReference type="InParanoid" id="A7TFB2"/>
<comment type="similarity">
    <text evidence="5">Belongs to the FKBP-type PPIase family. FKBP2 subfamily.</text>
</comment>
<dbReference type="Gene3D" id="3.10.50.40">
    <property type="match status" value="1"/>
</dbReference>
<feature type="chain" id="PRO_5002712771" description="peptidylprolyl isomerase" evidence="7">
    <location>
        <begin position="20"/>
        <end position="139"/>
    </location>
</feature>
<evidence type="ECO:0000313" key="9">
    <source>
        <dbReference type="EMBL" id="EDO19137.1"/>
    </source>
</evidence>
<dbReference type="EMBL" id="DS480382">
    <property type="protein sequence ID" value="EDO19137.1"/>
    <property type="molecule type" value="Genomic_DNA"/>
</dbReference>
<accession>A7TFB2</accession>
<dbReference type="GO" id="GO:0003755">
    <property type="term" value="F:peptidyl-prolyl cis-trans isomerase activity"/>
    <property type="evidence" value="ECO:0007669"/>
    <property type="project" value="UniProtKB-KW"/>
</dbReference>
<dbReference type="OrthoDB" id="1902587at2759"/>
<dbReference type="HOGENOM" id="CLU_013615_8_2_1"/>